<dbReference type="InterPro" id="IPR000847">
    <property type="entry name" value="LysR_HTH_N"/>
</dbReference>
<keyword evidence="3" id="KW-0238">DNA-binding</keyword>
<keyword evidence="7" id="KW-1185">Reference proteome</keyword>
<dbReference type="KEGG" id="sbj:CF168_08855"/>
<gene>
    <name evidence="6" type="ORF">CF168_08855</name>
</gene>
<evidence type="ECO:0000256" key="3">
    <source>
        <dbReference type="ARBA" id="ARBA00023125"/>
    </source>
</evidence>
<dbReference type="GO" id="GO:0000976">
    <property type="term" value="F:transcription cis-regulatory region binding"/>
    <property type="evidence" value="ECO:0007669"/>
    <property type="project" value="TreeGrafter"/>
</dbReference>
<evidence type="ECO:0000256" key="4">
    <source>
        <dbReference type="ARBA" id="ARBA00023163"/>
    </source>
</evidence>
<dbReference type="GO" id="GO:0003700">
    <property type="term" value="F:DNA-binding transcription factor activity"/>
    <property type="evidence" value="ECO:0007669"/>
    <property type="project" value="InterPro"/>
</dbReference>
<dbReference type="Proteomes" id="UP000198367">
    <property type="component" value="Chromosome"/>
</dbReference>
<dbReference type="EMBL" id="CP022358">
    <property type="protein sequence ID" value="ASK68973.1"/>
    <property type="molecule type" value="Genomic_DNA"/>
</dbReference>
<comment type="similarity">
    <text evidence="1">Belongs to the LysR transcriptional regulatory family.</text>
</comment>
<evidence type="ECO:0000313" key="7">
    <source>
        <dbReference type="Proteomes" id="UP000198367"/>
    </source>
</evidence>
<dbReference type="InterPro" id="IPR005119">
    <property type="entry name" value="LysR_subst-bd"/>
</dbReference>
<organism evidence="6 7">
    <name type="scientific">Shewanella bicestrii</name>
    <dbReference type="NCBI Taxonomy" id="2018305"/>
    <lineage>
        <taxon>Bacteria</taxon>
        <taxon>Pseudomonadati</taxon>
        <taxon>Pseudomonadota</taxon>
        <taxon>Gammaproteobacteria</taxon>
        <taxon>Alteromonadales</taxon>
        <taxon>Shewanellaceae</taxon>
        <taxon>Shewanella</taxon>
    </lineage>
</organism>
<feature type="domain" description="HTH lysR-type" evidence="5">
    <location>
        <begin position="2"/>
        <end position="58"/>
    </location>
</feature>
<keyword evidence="4" id="KW-0804">Transcription</keyword>
<dbReference type="RefSeq" id="WP_089067630.1">
    <property type="nucleotide sequence ID" value="NZ_CP022358.1"/>
</dbReference>
<reference evidence="6 7" key="1">
    <citation type="submission" date="2017-07" db="EMBL/GenBank/DDBJ databases">
        <title>Phenotypical and genomic characterization of a clinical isolate of Shewanella bicestrii sp. nov. producing an extended-spectrum beta-lactamase and a new oxacillinase variant.</title>
        <authorList>
            <person name="Jousset A.B."/>
            <person name="Bonnin R.A."/>
            <person name="Girlich D."/>
            <person name="Dabos L."/>
            <person name="Potron A."/>
            <person name="Dortet L."/>
            <person name="Glaser P."/>
            <person name="Naas T."/>
        </authorList>
    </citation>
    <scope>NUCLEOTIDE SEQUENCE [LARGE SCALE GENOMIC DNA]</scope>
    <source>
        <strain evidence="6 7">JAB-1</strain>
    </source>
</reference>
<evidence type="ECO:0000256" key="1">
    <source>
        <dbReference type="ARBA" id="ARBA00009437"/>
    </source>
</evidence>
<sequence>MINPQWLNTFAVLVEKGNFTRTAEAIGITQAAVSQHISRLEEEYGTLFLRRSRQLEITPVGEHLLSYVKDINCAQKRLQQKLIQDDAHIGEISLITPGSIGLTLYPLLLQLQTQFSQLKIHHRFAPDNEILSAILANQHELGMVTFKPSDPCISSSHFTEEPLELVVPAGHKITSWQDLQRLGFISHPDGEAMATRLLSRKYPGSPGIQEIPCKGFINQISLILEPVAKGLGFTVIPRYARKAFERQDEIYVVECGSPVVDTIWLIHRAEWPLSRRAQTAIAYLKSQI</sequence>
<dbReference type="Gene3D" id="1.10.10.10">
    <property type="entry name" value="Winged helix-like DNA-binding domain superfamily/Winged helix DNA-binding domain"/>
    <property type="match status" value="1"/>
</dbReference>
<evidence type="ECO:0000313" key="6">
    <source>
        <dbReference type="EMBL" id="ASK68973.1"/>
    </source>
</evidence>
<proteinExistence type="inferred from homology"/>
<dbReference type="PANTHER" id="PTHR30126">
    <property type="entry name" value="HTH-TYPE TRANSCRIPTIONAL REGULATOR"/>
    <property type="match status" value="1"/>
</dbReference>
<dbReference type="SUPFAM" id="SSF46785">
    <property type="entry name" value="Winged helix' DNA-binding domain"/>
    <property type="match status" value="1"/>
</dbReference>
<keyword evidence="2" id="KW-0805">Transcription regulation</keyword>
<evidence type="ECO:0000256" key="2">
    <source>
        <dbReference type="ARBA" id="ARBA00023015"/>
    </source>
</evidence>
<dbReference type="InterPro" id="IPR036388">
    <property type="entry name" value="WH-like_DNA-bd_sf"/>
</dbReference>
<dbReference type="CDD" id="cd05466">
    <property type="entry name" value="PBP2_LTTR_substrate"/>
    <property type="match status" value="1"/>
</dbReference>
<evidence type="ECO:0000259" key="5">
    <source>
        <dbReference type="PROSITE" id="PS50931"/>
    </source>
</evidence>
<dbReference type="InterPro" id="IPR036390">
    <property type="entry name" value="WH_DNA-bd_sf"/>
</dbReference>
<dbReference type="Pfam" id="PF00126">
    <property type="entry name" value="HTH_1"/>
    <property type="match status" value="1"/>
</dbReference>
<dbReference type="Gene3D" id="3.40.190.10">
    <property type="entry name" value="Periplasmic binding protein-like II"/>
    <property type="match status" value="2"/>
</dbReference>
<dbReference type="PANTHER" id="PTHR30126:SF99">
    <property type="entry name" value="TRANSCRIPTIONAL REGULATOR LYSR FAMILY"/>
    <property type="match status" value="1"/>
</dbReference>
<dbReference type="Pfam" id="PF03466">
    <property type="entry name" value="LysR_substrate"/>
    <property type="match status" value="1"/>
</dbReference>
<protein>
    <submittedName>
        <fullName evidence="6">LysR family transcriptional regulator</fullName>
    </submittedName>
</protein>
<dbReference type="PRINTS" id="PR00039">
    <property type="entry name" value="HTHLYSR"/>
</dbReference>
<dbReference type="AlphaFoldDB" id="A0A220UMS7"/>
<accession>A0A220UMS7</accession>
<name>A0A220UMS7_9GAMM</name>
<dbReference type="PROSITE" id="PS50931">
    <property type="entry name" value="HTH_LYSR"/>
    <property type="match status" value="1"/>
</dbReference>
<dbReference type="SUPFAM" id="SSF53850">
    <property type="entry name" value="Periplasmic binding protein-like II"/>
    <property type="match status" value="1"/>
</dbReference>